<feature type="compositionally biased region" description="Basic and acidic residues" evidence="1">
    <location>
        <begin position="60"/>
        <end position="76"/>
    </location>
</feature>
<name>A0A834F8S4_ORYME</name>
<dbReference type="AlphaFoldDB" id="A0A834F8S4"/>
<organism evidence="2 3">
    <name type="scientific">Oryzias melastigma</name>
    <name type="common">Marine medaka</name>
    <dbReference type="NCBI Taxonomy" id="30732"/>
    <lineage>
        <taxon>Eukaryota</taxon>
        <taxon>Metazoa</taxon>
        <taxon>Chordata</taxon>
        <taxon>Craniata</taxon>
        <taxon>Vertebrata</taxon>
        <taxon>Euteleostomi</taxon>
        <taxon>Actinopterygii</taxon>
        <taxon>Neopterygii</taxon>
        <taxon>Teleostei</taxon>
        <taxon>Neoteleostei</taxon>
        <taxon>Acanthomorphata</taxon>
        <taxon>Ovalentaria</taxon>
        <taxon>Atherinomorphae</taxon>
        <taxon>Beloniformes</taxon>
        <taxon>Adrianichthyidae</taxon>
        <taxon>Oryziinae</taxon>
        <taxon>Oryzias</taxon>
    </lineage>
</organism>
<comment type="caution">
    <text evidence="2">The sequence shown here is derived from an EMBL/GenBank/DDBJ whole genome shotgun (WGS) entry which is preliminary data.</text>
</comment>
<evidence type="ECO:0000313" key="2">
    <source>
        <dbReference type="EMBL" id="KAF6725586.1"/>
    </source>
</evidence>
<sequence length="83" mass="8816">MTPHTADTQPSGSGVSTCPVQSPQHPSPAELNSTQQVPLLQQKREKQEEGCRRSAPALHGEGRGAHTDRRGAELEYHGSGSAC</sequence>
<evidence type="ECO:0000313" key="3">
    <source>
        <dbReference type="Proteomes" id="UP000646548"/>
    </source>
</evidence>
<feature type="compositionally biased region" description="Polar residues" evidence="1">
    <location>
        <begin position="1"/>
        <end position="39"/>
    </location>
</feature>
<proteinExistence type="predicted"/>
<accession>A0A834F8S4</accession>
<feature type="compositionally biased region" description="Basic and acidic residues" evidence="1">
    <location>
        <begin position="42"/>
        <end position="52"/>
    </location>
</feature>
<gene>
    <name evidence="2" type="ORF">FQA47_022769</name>
</gene>
<protein>
    <submittedName>
        <fullName evidence="2">Uncharacterized protein</fullName>
    </submittedName>
</protein>
<evidence type="ECO:0000256" key="1">
    <source>
        <dbReference type="SAM" id="MobiDB-lite"/>
    </source>
</evidence>
<dbReference type="EMBL" id="WKFB01000356">
    <property type="protein sequence ID" value="KAF6725586.1"/>
    <property type="molecule type" value="Genomic_DNA"/>
</dbReference>
<reference evidence="2" key="1">
    <citation type="journal article" name="BMC Genomics">
        <title>Long-read sequencing and de novo genome assembly of marine medaka (Oryzias melastigma).</title>
        <authorList>
            <person name="Liang P."/>
            <person name="Saqib H.S.A."/>
            <person name="Ni X."/>
            <person name="Shen Y."/>
        </authorList>
    </citation>
    <scope>NUCLEOTIDE SEQUENCE</scope>
    <source>
        <strain evidence="2">Bigg-433</strain>
    </source>
</reference>
<feature type="region of interest" description="Disordered" evidence="1">
    <location>
        <begin position="1"/>
        <end position="83"/>
    </location>
</feature>
<dbReference type="Proteomes" id="UP000646548">
    <property type="component" value="Unassembled WGS sequence"/>
</dbReference>